<evidence type="ECO:0000256" key="1">
    <source>
        <dbReference type="ARBA" id="ARBA00005906"/>
    </source>
</evidence>
<dbReference type="Pfam" id="PF01723">
    <property type="entry name" value="Chorion_1"/>
    <property type="match status" value="1"/>
</dbReference>
<dbReference type="GO" id="GO:0005213">
    <property type="term" value="F:structural constituent of egg chorion"/>
    <property type="evidence" value="ECO:0007669"/>
    <property type="project" value="InterPro"/>
</dbReference>
<keyword evidence="6" id="KW-1185">Reference proteome</keyword>
<dbReference type="GO" id="GO:0042600">
    <property type="term" value="C:egg chorion"/>
    <property type="evidence" value="ECO:0007669"/>
    <property type="project" value="InterPro"/>
</dbReference>
<name>A0A8S3WFA6_PARAO</name>
<comment type="similarity">
    <text evidence="1 3">Belongs to the chorion protein family.</text>
</comment>
<evidence type="ECO:0000313" key="5">
    <source>
        <dbReference type="EMBL" id="CAG4957710.1"/>
    </source>
</evidence>
<evidence type="ECO:0000256" key="2">
    <source>
        <dbReference type="ARBA" id="ARBA00022737"/>
    </source>
</evidence>
<comment type="caution">
    <text evidence="5">The sequence shown here is derived from an EMBL/GenBank/DDBJ whole genome shotgun (WGS) entry which is preliminary data.</text>
</comment>
<dbReference type="Proteomes" id="UP000691718">
    <property type="component" value="Unassembled WGS sequence"/>
</dbReference>
<feature type="signal peptide" evidence="4">
    <location>
        <begin position="1"/>
        <end position="21"/>
    </location>
</feature>
<dbReference type="OrthoDB" id="7490938at2759"/>
<keyword evidence="4" id="KW-0732">Signal</keyword>
<evidence type="ECO:0000256" key="4">
    <source>
        <dbReference type="SAM" id="SignalP"/>
    </source>
</evidence>
<keyword evidence="2" id="KW-0677">Repeat</keyword>
<accession>A0A8S3WFA6</accession>
<dbReference type="InterPro" id="IPR002635">
    <property type="entry name" value="Chorion"/>
</dbReference>
<protein>
    <submittedName>
        <fullName evidence="5">(apollo) hypothetical protein</fullName>
    </submittedName>
</protein>
<sequence length="261" mass="25614">MAVKTFALLCLQVLLIKVIAAYPCSPCAGLQSTGLYTPNDLAATSGGLLIVTSGSPIAPTGISVLSENIIEGVLSVEGILPFLGTVSLEGEVPTVGTGTVAYGCGNGNKFLCQVITNAPYYTNAISTNGVNGVIGNGMVPNNLAMTSGLSTGPIYSGIPGEAAISAAEATTIATNAANTAAFLSNINGGCTGFEGFSLGGLPISGVSPYGDVTLAGELPVGGSTAVVGNVPVIGYVTFEGTIPAGGTVTLASNCGCSNPTI</sequence>
<dbReference type="EMBL" id="CAJQZP010000359">
    <property type="protein sequence ID" value="CAG4957710.1"/>
    <property type="molecule type" value="Genomic_DNA"/>
</dbReference>
<dbReference type="GO" id="GO:0007304">
    <property type="term" value="P:chorion-containing eggshell formation"/>
    <property type="evidence" value="ECO:0007669"/>
    <property type="project" value="InterPro"/>
</dbReference>
<evidence type="ECO:0000256" key="3">
    <source>
        <dbReference type="RuleBase" id="RU004378"/>
    </source>
</evidence>
<proteinExistence type="inferred from homology"/>
<organism evidence="5 6">
    <name type="scientific">Parnassius apollo</name>
    <name type="common">Apollo butterfly</name>
    <name type="synonym">Papilio apollo</name>
    <dbReference type="NCBI Taxonomy" id="110799"/>
    <lineage>
        <taxon>Eukaryota</taxon>
        <taxon>Metazoa</taxon>
        <taxon>Ecdysozoa</taxon>
        <taxon>Arthropoda</taxon>
        <taxon>Hexapoda</taxon>
        <taxon>Insecta</taxon>
        <taxon>Pterygota</taxon>
        <taxon>Neoptera</taxon>
        <taxon>Endopterygota</taxon>
        <taxon>Lepidoptera</taxon>
        <taxon>Glossata</taxon>
        <taxon>Ditrysia</taxon>
        <taxon>Papilionoidea</taxon>
        <taxon>Papilionidae</taxon>
        <taxon>Parnassiinae</taxon>
        <taxon>Parnassini</taxon>
        <taxon>Parnassius</taxon>
        <taxon>Parnassius</taxon>
    </lineage>
</organism>
<evidence type="ECO:0000313" key="6">
    <source>
        <dbReference type="Proteomes" id="UP000691718"/>
    </source>
</evidence>
<gene>
    <name evidence="5" type="ORF">PAPOLLO_LOCUS5767</name>
</gene>
<reference evidence="5" key="1">
    <citation type="submission" date="2021-04" db="EMBL/GenBank/DDBJ databases">
        <authorList>
            <person name="Tunstrom K."/>
        </authorList>
    </citation>
    <scope>NUCLEOTIDE SEQUENCE</scope>
</reference>
<feature type="chain" id="PRO_5035794295" evidence="4">
    <location>
        <begin position="22"/>
        <end position="261"/>
    </location>
</feature>
<dbReference type="AlphaFoldDB" id="A0A8S3WFA6"/>